<gene>
    <name evidence="12" type="ORF">FC70_GL000959</name>
</gene>
<keyword evidence="3" id="KW-0813">Transport</keyword>
<feature type="active site" description="Nucleophile" evidence="9">
    <location>
        <position position="29"/>
    </location>
</feature>
<dbReference type="PANTHER" id="PTHR45663:SF11">
    <property type="entry name" value="GEO12009P1"/>
    <property type="match status" value="1"/>
</dbReference>
<evidence type="ECO:0000256" key="2">
    <source>
        <dbReference type="ARBA" id="ARBA00020570"/>
    </source>
</evidence>
<dbReference type="FunFam" id="3.40.30.10:FF:000001">
    <property type="entry name" value="Thioredoxin"/>
    <property type="match status" value="1"/>
</dbReference>
<dbReference type="PANTHER" id="PTHR45663">
    <property type="entry name" value="GEO12009P1"/>
    <property type="match status" value="1"/>
</dbReference>
<keyword evidence="4" id="KW-0249">Electron transport</keyword>
<dbReference type="InterPro" id="IPR036249">
    <property type="entry name" value="Thioredoxin-like_sf"/>
</dbReference>
<evidence type="ECO:0000256" key="4">
    <source>
        <dbReference type="ARBA" id="ARBA00022982"/>
    </source>
</evidence>
<dbReference type="PROSITE" id="PS51352">
    <property type="entry name" value="THIOREDOXIN_2"/>
    <property type="match status" value="1"/>
</dbReference>
<comment type="caution">
    <text evidence="12">The sequence shown here is derived from an EMBL/GenBank/DDBJ whole genome shotgun (WGS) entry which is preliminary data.</text>
</comment>
<dbReference type="PRINTS" id="PR00421">
    <property type="entry name" value="THIOREDOXIN"/>
</dbReference>
<dbReference type="PROSITE" id="PS00194">
    <property type="entry name" value="THIOREDOXIN_1"/>
    <property type="match status" value="1"/>
</dbReference>
<name>A0A0R1RPK2_9LACO</name>
<dbReference type="GO" id="GO:0045454">
    <property type="term" value="P:cell redox homeostasis"/>
    <property type="evidence" value="ECO:0007669"/>
    <property type="project" value="TreeGrafter"/>
</dbReference>
<feature type="domain" description="Thioredoxin" evidence="11">
    <location>
        <begin position="1"/>
        <end position="102"/>
    </location>
</feature>
<keyword evidence="13" id="KW-1185">Reference proteome</keyword>
<dbReference type="SUPFAM" id="SSF52833">
    <property type="entry name" value="Thioredoxin-like"/>
    <property type="match status" value="1"/>
</dbReference>
<dbReference type="Pfam" id="PF00085">
    <property type="entry name" value="Thioredoxin"/>
    <property type="match status" value="1"/>
</dbReference>
<dbReference type="STRING" id="1423778.FC70_GL000959"/>
<dbReference type="NCBIfam" id="TIGR01068">
    <property type="entry name" value="thioredoxin"/>
    <property type="match status" value="1"/>
</dbReference>
<dbReference type="InterPro" id="IPR013766">
    <property type="entry name" value="Thioredoxin_domain"/>
</dbReference>
<feature type="disulfide bond" description="Redox-active" evidence="10">
    <location>
        <begin position="26"/>
        <end position="29"/>
    </location>
</feature>
<evidence type="ECO:0000256" key="3">
    <source>
        <dbReference type="ARBA" id="ARBA00022448"/>
    </source>
</evidence>
<dbReference type="Gene3D" id="3.40.30.10">
    <property type="entry name" value="Glutaredoxin"/>
    <property type="match status" value="1"/>
</dbReference>
<comment type="similarity">
    <text evidence="1 8">Belongs to the thioredoxin family.</text>
</comment>
<evidence type="ECO:0000256" key="5">
    <source>
        <dbReference type="ARBA" id="ARBA00023157"/>
    </source>
</evidence>
<feature type="site" description="Deprotonates C-terminal active site Cys" evidence="9">
    <location>
        <position position="27"/>
    </location>
</feature>
<feature type="site" description="Contributes to redox potential value" evidence="9">
    <location>
        <position position="28"/>
    </location>
</feature>
<dbReference type="PIRSF" id="PIRSF000077">
    <property type="entry name" value="Thioredoxin"/>
    <property type="match status" value="1"/>
</dbReference>
<evidence type="ECO:0000313" key="12">
    <source>
        <dbReference type="EMBL" id="KRL55363.1"/>
    </source>
</evidence>
<feature type="site" description="Deprotonates C-terminal active site Cys" evidence="9">
    <location>
        <position position="20"/>
    </location>
</feature>
<dbReference type="GO" id="GO:0015035">
    <property type="term" value="F:protein-disulfide reductase activity"/>
    <property type="evidence" value="ECO:0007669"/>
    <property type="project" value="UniProtKB-UniRule"/>
</dbReference>
<organism evidence="12 13">
    <name type="scientific">Paucilactobacillus oligofermentans DSM 15707 = LMG 22743</name>
    <dbReference type="NCBI Taxonomy" id="1423778"/>
    <lineage>
        <taxon>Bacteria</taxon>
        <taxon>Bacillati</taxon>
        <taxon>Bacillota</taxon>
        <taxon>Bacilli</taxon>
        <taxon>Lactobacillales</taxon>
        <taxon>Lactobacillaceae</taxon>
        <taxon>Paucilactobacillus</taxon>
    </lineage>
</organism>
<dbReference type="AlphaFoldDB" id="A0A0R1RPK2"/>
<reference evidence="12 13" key="1">
    <citation type="journal article" date="2015" name="Genome Announc.">
        <title>Expanding the biotechnology potential of lactobacilli through comparative genomics of 213 strains and associated genera.</title>
        <authorList>
            <person name="Sun Z."/>
            <person name="Harris H.M."/>
            <person name="McCann A."/>
            <person name="Guo C."/>
            <person name="Argimon S."/>
            <person name="Zhang W."/>
            <person name="Yang X."/>
            <person name="Jeffery I.B."/>
            <person name="Cooney J.C."/>
            <person name="Kagawa T.F."/>
            <person name="Liu W."/>
            <person name="Song Y."/>
            <person name="Salvetti E."/>
            <person name="Wrobel A."/>
            <person name="Rasinkangas P."/>
            <person name="Parkhill J."/>
            <person name="Rea M.C."/>
            <person name="O'Sullivan O."/>
            <person name="Ritari J."/>
            <person name="Douillard F.P."/>
            <person name="Paul Ross R."/>
            <person name="Yang R."/>
            <person name="Briner A.E."/>
            <person name="Felis G.E."/>
            <person name="de Vos W.M."/>
            <person name="Barrangou R."/>
            <person name="Klaenhammer T.R."/>
            <person name="Caufield P.W."/>
            <person name="Cui Y."/>
            <person name="Zhang H."/>
            <person name="O'Toole P.W."/>
        </authorList>
    </citation>
    <scope>NUCLEOTIDE SEQUENCE [LARGE SCALE GENOMIC DNA]</scope>
    <source>
        <strain evidence="12 13">DSM 15707</strain>
    </source>
</reference>
<dbReference type="CDD" id="cd02947">
    <property type="entry name" value="TRX_family"/>
    <property type="match status" value="1"/>
</dbReference>
<proteinExistence type="inferred from homology"/>
<dbReference type="EMBL" id="AZFE01000031">
    <property type="protein sequence ID" value="KRL55363.1"/>
    <property type="molecule type" value="Genomic_DNA"/>
</dbReference>
<sequence>MTGTKENFSEITAAGTTIVDFWAPWCGPCKMMNPILEQLETEFDHKINFVKVNVDDNQTIAEQYKVMSIPSLVVFKDGVAKEKITGIFPKEKLARYFEKKLAE</sequence>
<dbReference type="InterPro" id="IPR017937">
    <property type="entry name" value="Thioredoxin_CS"/>
</dbReference>
<evidence type="ECO:0000256" key="6">
    <source>
        <dbReference type="ARBA" id="ARBA00023284"/>
    </source>
</evidence>
<dbReference type="Proteomes" id="UP000051697">
    <property type="component" value="Unassembled WGS sequence"/>
</dbReference>
<evidence type="ECO:0000256" key="7">
    <source>
        <dbReference type="NCBIfam" id="TIGR01068"/>
    </source>
</evidence>
<accession>A0A0R1RPK2</accession>
<evidence type="ECO:0000259" key="11">
    <source>
        <dbReference type="PROSITE" id="PS51352"/>
    </source>
</evidence>
<evidence type="ECO:0000256" key="8">
    <source>
        <dbReference type="PIRNR" id="PIRNR000077"/>
    </source>
</evidence>
<feature type="active site" description="Nucleophile" evidence="9">
    <location>
        <position position="26"/>
    </location>
</feature>
<keyword evidence="6 10" id="KW-0676">Redox-active center</keyword>
<dbReference type="InterPro" id="IPR005746">
    <property type="entry name" value="Thioredoxin"/>
</dbReference>
<protein>
    <recommendedName>
        <fullName evidence="2 7">Thioredoxin</fullName>
    </recommendedName>
</protein>
<evidence type="ECO:0000313" key="13">
    <source>
        <dbReference type="Proteomes" id="UP000051697"/>
    </source>
</evidence>
<keyword evidence="5 10" id="KW-1015">Disulfide bond</keyword>
<evidence type="ECO:0000256" key="10">
    <source>
        <dbReference type="PIRSR" id="PIRSR000077-4"/>
    </source>
</evidence>
<dbReference type="PATRIC" id="fig|1423778.4.peg.992"/>
<dbReference type="GO" id="GO:0005829">
    <property type="term" value="C:cytosol"/>
    <property type="evidence" value="ECO:0007669"/>
    <property type="project" value="TreeGrafter"/>
</dbReference>
<evidence type="ECO:0000256" key="9">
    <source>
        <dbReference type="PIRSR" id="PIRSR000077-1"/>
    </source>
</evidence>
<evidence type="ECO:0000256" key="1">
    <source>
        <dbReference type="ARBA" id="ARBA00008987"/>
    </source>
</evidence>